<evidence type="ECO:0000256" key="9">
    <source>
        <dbReference type="SAM" id="MobiDB-lite"/>
    </source>
</evidence>
<keyword evidence="7" id="KW-0975">Bacterial flagellum</keyword>
<keyword evidence="11" id="KW-0969">Cilium</keyword>
<evidence type="ECO:0000256" key="3">
    <source>
        <dbReference type="ARBA" id="ARBA00022475"/>
    </source>
</evidence>
<gene>
    <name evidence="11" type="ORF">N8A98_16875</name>
</gene>
<dbReference type="InterPro" id="IPR022781">
    <property type="entry name" value="Flagellar_biosynth_FliO"/>
</dbReference>
<evidence type="ECO:0000256" key="2">
    <source>
        <dbReference type="ARBA" id="ARBA00004236"/>
    </source>
</evidence>
<dbReference type="Pfam" id="PF04347">
    <property type="entry name" value="FliO"/>
    <property type="match status" value="1"/>
</dbReference>
<dbReference type="InterPro" id="IPR052205">
    <property type="entry name" value="FliO/MopB"/>
</dbReference>
<evidence type="ECO:0000256" key="6">
    <source>
        <dbReference type="ARBA" id="ARBA00023136"/>
    </source>
</evidence>
<keyword evidence="4 10" id="KW-0812">Transmembrane</keyword>
<evidence type="ECO:0000256" key="5">
    <source>
        <dbReference type="ARBA" id="ARBA00022989"/>
    </source>
</evidence>
<evidence type="ECO:0000256" key="4">
    <source>
        <dbReference type="ARBA" id="ARBA00022692"/>
    </source>
</evidence>
<comment type="similarity">
    <text evidence="8">Belongs to the FliO/MopB family.</text>
</comment>
<name>A0ABY6C9J6_9HYPH</name>
<dbReference type="PANTHER" id="PTHR38766:SF1">
    <property type="entry name" value="FLAGELLAR PROTEIN FLIO"/>
    <property type="match status" value="1"/>
</dbReference>
<dbReference type="RefSeq" id="WP_262167007.1">
    <property type="nucleotide sequence ID" value="NZ_CP104965.1"/>
</dbReference>
<evidence type="ECO:0000313" key="12">
    <source>
        <dbReference type="Proteomes" id="UP001061862"/>
    </source>
</evidence>
<proteinExistence type="inferred from homology"/>
<evidence type="ECO:0000256" key="8">
    <source>
        <dbReference type="ARBA" id="ARBA00037937"/>
    </source>
</evidence>
<evidence type="ECO:0000313" key="11">
    <source>
        <dbReference type="EMBL" id="UXN68904.1"/>
    </source>
</evidence>
<evidence type="ECO:0000256" key="7">
    <source>
        <dbReference type="ARBA" id="ARBA00023143"/>
    </source>
</evidence>
<keyword evidence="11" id="KW-0282">Flagellum</keyword>
<keyword evidence="5 10" id="KW-1133">Transmembrane helix</keyword>
<keyword evidence="3" id="KW-1003">Cell membrane</keyword>
<comment type="subcellular location">
    <subcellularLocation>
        <location evidence="1">Bacterial flagellum basal body</location>
    </subcellularLocation>
    <subcellularLocation>
        <location evidence="2">Cell membrane</location>
    </subcellularLocation>
</comment>
<keyword evidence="12" id="KW-1185">Reference proteome</keyword>
<organism evidence="11 12">
    <name type="scientific">Devosia neptuniae</name>
    <dbReference type="NCBI Taxonomy" id="191302"/>
    <lineage>
        <taxon>Bacteria</taxon>
        <taxon>Pseudomonadati</taxon>
        <taxon>Pseudomonadota</taxon>
        <taxon>Alphaproteobacteria</taxon>
        <taxon>Hyphomicrobiales</taxon>
        <taxon>Devosiaceae</taxon>
        <taxon>Devosia</taxon>
    </lineage>
</organism>
<protein>
    <submittedName>
        <fullName evidence="11">Flagellar biosynthetic protein FliO</fullName>
    </submittedName>
</protein>
<evidence type="ECO:0000256" key="1">
    <source>
        <dbReference type="ARBA" id="ARBA00004117"/>
    </source>
</evidence>
<sequence length="210" mass="22337">MQFITSLFGGTENSILTVVFALGIVLVLIVLAVWLLKLLYGATGNVARGRNRRLSVIDSLAIDQKRQLLIVRRDNVEHLVLIGGPQDVVIETGIAVDETALASRRPVPMLGRKPMQPVAPTPKAMAPEPVVAPTVAPVAVVEQLADKPRGPRSLRQTGLMRSVEPAEPAVKAGNSDKAASRPADSAKEDSAQQDVEGTDLVDGDSTANRN</sequence>
<dbReference type="PANTHER" id="PTHR38766">
    <property type="entry name" value="FLAGELLAR PROTEIN FLIO"/>
    <property type="match status" value="1"/>
</dbReference>
<keyword evidence="6 10" id="KW-0472">Membrane</keyword>
<keyword evidence="11" id="KW-0966">Cell projection</keyword>
<evidence type="ECO:0000256" key="10">
    <source>
        <dbReference type="SAM" id="Phobius"/>
    </source>
</evidence>
<reference evidence="11 12" key="1">
    <citation type="submission" date="2022-09" db="EMBL/GenBank/DDBJ databases">
        <title>Interaction between co-microsymbionts with complementary sets of symbiotic genes in legume-rhizobium systems.</title>
        <authorList>
            <person name="Safronova V."/>
            <person name="Sazanova A."/>
            <person name="Afonin A."/>
            <person name="Chirak E."/>
        </authorList>
    </citation>
    <scope>NUCLEOTIDE SEQUENCE [LARGE SCALE GENOMIC DNA]</scope>
    <source>
        <strain evidence="11 12">A18/4-1</strain>
    </source>
</reference>
<feature type="transmembrane region" description="Helical" evidence="10">
    <location>
        <begin position="15"/>
        <end position="40"/>
    </location>
</feature>
<feature type="region of interest" description="Disordered" evidence="9">
    <location>
        <begin position="143"/>
        <end position="210"/>
    </location>
</feature>
<accession>A0ABY6C9J6</accession>
<dbReference type="EMBL" id="CP104965">
    <property type="protein sequence ID" value="UXN68904.1"/>
    <property type="molecule type" value="Genomic_DNA"/>
</dbReference>
<dbReference type="Proteomes" id="UP001061862">
    <property type="component" value="Chromosome"/>
</dbReference>